<comment type="caution">
    <text evidence="7">The sequence shown here is derived from an EMBL/GenBank/DDBJ whole genome shotgun (WGS) entry which is preliminary data.</text>
</comment>
<dbReference type="CDD" id="cd02573">
    <property type="entry name" value="PseudoU_synth_EcTruB"/>
    <property type="match status" value="1"/>
</dbReference>
<dbReference type="GO" id="GO:1990481">
    <property type="term" value="P:mRNA pseudouridine synthesis"/>
    <property type="evidence" value="ECO:0007669"/>
    <property type="project" value="TreeGrafter"/>
</dbReference>
<name>A0A9D1GSW9_9MOLU</name>
<dbReference type="PANTHER" id="PTHR13767">
    <property type="entry name" value="TRNA-PSEUDOURIDINE SYNTHASE"/>
    <property type="match status" value="1"/>
</dbReference>
<feature type="domain" description="Pseudouridine synthase II N-terminal" evidence="6">
    <location>
        <begin position="23"/>
        <end position="175"/>
    </location>
</feature>
<dbReference type="EMBL" id="DVLF01000118">
    <property type="protein sequence ID" value="HIT50156.1"/>
    <property type="molecule type" value="Genomic_DNA"/>
</dbReference>
<dbReference type="PANTHER" id="PTHR13767:SF2">
    <property type="entry name" value="PSEUDOURIDYLATE SYNTHASE TRUB1"/>
    <property type="match status" value="1"/>
</dbReference>
<evidence type="ECO:0000256" key="1">
    <source>
        <dbReference type="ARBA" id="ARBA00000385"/>
    </source>
</evidence>
<reference evidence="7" key="2">
    <citation type="journal article" date="2021" name="PeerJ">
        <title>Extensive microbial diversity within the chicken gut microbiome revealed by metagenomics and culture.</title>
        <authorList>
            <person name="Gilroy R."/>
            <person name="Ravi A."/>
            <person name="Getino M."/>
            <person name="Pursley I."/>
            <person name="Horton D.L."/>
            <person name="Alikhan N.F."/>
            <person name="Baker D."/>
            <person name="Gharbi K."/>
            <person name="Hall N."/>
            <person name="Watson M."/>
            <person name="Adriaenssens E.M."/>
            <person name="Foster-Nyarko E."/>
            <person name="Jarju S."/>
            <person name="Secka A."/>
            <person name="Antonio M."/>
            <person name="Oren A."/>
            <person name="Chaudhuri R.R."/>
            <person name="La Ragione R."/>
            <person name="Hildebrand F."/>
            <person name="Pallen M.J."/>
        </authorList>
    </citation>
    <scope>NUCLEOTIDE SEQUENCE</scope>
    <source>
        <strain evidence="7">ChiW17-6978</strain>
    </source>
</reference>
<comment type="similarity">
    <text evidence="2 5">Belongs to the pseudouridine synthase TruB family. Type 1 subfamily.</text>
</comment>
<evidence type="ECO:0000313" key="8">
    <source>
        <dbReference type="Proteomes" id="UP000886758"/>
    </source>
</evidence>
<evidence type="ECO:0000256" key="5">
    <source>
        <dbReference type="HAMAP-Rule" id="MF_01080"/>
    </source>
</evidence>
<dbReference type="GO" id="GO:0003723">
    <property type="term" value="F:RNA binding"/>
    <property type="evidence" value="ECO:0007669"/>
    <property type="project" value="InterPro"/>
</dbReference>
<sequence length="289" mass="32813">MNGFLLVDKPAGWTSSDVVSYLKKKFNLHKCGHTGTLDPQVTGLLVVGCNQATKLMKYLNEHDKEYLTTICFGYDSTTLDWDGTITEELTMNVDQKALDQALAILAAKTEQIPPLVSAIKVNGKKLYDYQRKNESVSVLPRPVFIRKIETLSDLYIEDGHAHIDLRIVCSKGFYVRAFARDLGQLLGGKAIMKRLRRIQSGFFSLEDAKPLKEITEDDLLPIQAVFPDFATLYADDFLAHLVYNGVVLDERQIQTDKPFYIVHKNVIIAIYEVIGHNRYKPLVIFKENR</sequence>
<dbReference type="InterPro" id="IPR002501">
    <property type="entry name" value="PsdUridine_synth_N"/>
</dbReference>
<dbReference type="InterPro" id="IPR014780">
    <property type="entry name" value="tRNA_psdUridine_synth_TruB"/>
</dbReference>
<dbReference type="GO" id="GO:0160148">
    <property type="term" value="F:tRNA pseudouridine(55) synthase activity"/>
    <property type="evidence" value="ECO:0007669"/>
    <property type="project" value="UniProtKB-EC"/>
</dbReference>
<keyword evidence="4 5" id="KW-0413">Isomerase</keyword>
<dbReference type="Pfam" id="PF01509">
    <property type="entry name" value="TruB_N"/>
    <property type="match status" value="1"/>
</dbReference>
<dbReference type="AlphaFoldDB" id="A0A9D1GSW9"/>
<reference evidence="7" key="1">
    <citation type="submission" date="2020-10" db="EMBL/GenBank/DDBJ databases">
        <authorList>
            <person name="Gilroy R."/>
        </authorList>
    </citation>
    <scope>NUCLEOTIDE SEQUENCE</scope>
    <source>
        <strain evidence="7">ChiW17-6978</strain>
    </source>
</reference>
<evidence type="ECO:0000259" key="6">
    <source>
        <dbReference type="Pfam" id="PF01509"/>
    </source>
</evidence>
<dbReference type="EC" id="5.4.99.25" evidence="5"/>
<accession>A0A9D1GSW9</accession>
<evidence type="ECO:0000256" key="4">
    <source>
        <dbReference type="ARBA" id="ARBA00023235"/>
    </source>
</evidence>
<dbReference type="HAMAP" id="MF_01080">
    <property type="entry name" value="TruB_bact"/>
    <property type="match status" value="1"/>
</dbReference>
<keyword evidence="3 5" id="KW-0819">tRNA processing</keyword>
<dbReference type="GO" id="GO:0031119">
    <property type="term" value="P:tRNA pseudouridine synthesis"/>
    <property type="evidence" value="ECO:0007669"/>
    <property type="project" value="UniProtKB-UniRule"/>
</dbReference>
<comment type="function">
    <text evidence="5">Responsible for synthesis of pseudouridine from uracil-55 in the psi GC loop of transfer RNAs.</text>
</comment>
<dbReference type="SUPFAM" id="SSF55120">
    <property type="entry name" value="Pseudouridine synthase"/>
    <property type="match status" value="1"/>
</dbReference>
<dbReference type="Proteomes" id="UP000886758">
    <property type="component" value="Unassembled WGS sequence"/>
</dbReference>
<dbReference type="NCBIfam" id="TIGR00431">
    <property type="entry name" value="TruB"/>
    <property type="match status" value="1"/>
</dbReference>
<dbReference type="InterPro" id="IPR020103">
    <property type="entry name" value="PsdUridine_synth_cat_dom_sf"/>
</dbReference>
<evidence type="ECO:0000313" key="7">
    <source>
        <dbReference type="EMBL" id="HIT50156.1"/>
    </source>
</evidence>
<gene>
    <name evidence="5 7" type="primary">truB</name>
    <name evidence="7" type="ORF">IAD46_03925</name>
</gene>
<evidence type="ECO:0000256" key="3">
    <source>
        <dbReference type="ARBA" id="ARBA00022694"/>
    </source>
</evidence>
<feature type="active site" description="Nucleophile" evidence="5">
    <location>
        <position position="38"/>
    </location>
</feature>
<dbReference type="Gene3D" id="3.30.2350.10">
    <property type="entry name" value="Pseudouridine synthase"/>
    <property type="match status" value="1"/>
</dbReference>
<comment type="catalytic activity">
    <reaction evidence="1 5">
        <text>uridine(55) in tRNA = pseudouridine(55) in tRNA</text>
        <dbReference type="Rhea" id="RHEA:42532"/>
        <dbReference type="Rhea" id="RHEA-COMP:10101"/>
        <dbReference type="Rhea" id="RHEA-COMP:10102"/>
        <dbReference type="ChEBI" id="CHEBI:65314"/>
        <dbReference type="ChEBI" id="CHEBI:65315"/>
        <dbReference type="EC" id="5.4.99.25"/>
    </reaction>
</comment>
<organism evidence="7 8">
    <name type="scientific">Candidatus Pelethenecus faecipullorum</name>
    <dbReference type="NCBI Taxonomy" id="2840900"/>
    <lineage>
        <taxon>Bacteria</taxon>
        <taxon>Bacillati</taxon>
        <taxon>Mycoplasmatota</taxon>
        <taxon>Mollicutes</taxon>
        <taxon>Candidatus Pelethenecus</taxon>
    </lineage>
</organism>
<protein>
    <recommendedName>
        <fullName evidence="5">tRNA pseudouridine synthase B</fullName>
        <ecNumber evidence="5">5.4.99.25</ecNumber>
    </recommendedName>
    <alternativeName>
        <fullName evidence="5">tRNA pseudouridine(55) synthase</fullName>
        <shortName evidence="5">Psi55 synthase</shortName>
    </alternativeName>
    <alternativeName>
        <fullName evidence="5">tRNA pseudouridylate synthase</fullName>
    </alternativeName>
    <alternativeName>
        <fullName evidence="5">tRNA-uridine isomerase</fullName>
    </alternativeName>
</protein>
<proteinExistence type="inferred from homology"/>
<evidence type="ECO:0000256" key="2">
    <source>
        <dbReference type="ARBA" id="ARBA00005642"/>
    </source>
</evidence>